<feature type="compositionally biased region" description="Polar residues" evidence="1">
    <location>
        <begin position="195"/>
        <end position="209"/>
    </location>
</feature>
<keyword evidence="4" id="KW-1185">Reference proteome</keyword>
<feature type="region of interest" description="Disordered" evidence="1">
    <location>
        <begin position="195"/>
        <end position="224"/>
    </location>
</feature>
<evidence type="ECO:0000313" key="3">
    <source>
        <dbReference type="EMBL" id="EFC38027.1"/>
    </source>
</evidence>
<sequence length="551" mass="64361">MSSKLTVCQYDENCYNLFDSNHTHYFIHTCPFGKDCSLLTNKKHNLTFKHETNFSKEIIRKAKHFFSDVSNVIQGIDDEQLVSLRCPNWENCKLTNDSNHNFQFYHPCKYGLNCKSLLDENKEFSHKFKFHHPCKYGEKCYNKERWHRYCFIHGSDEPVWKECHGVNEKKKKQIDSTNQSSSQKPAKNQTTYQAHYGNNQKGTSSVSNSHQQHHQQNQPPPIQYANPKILQPIANYPNQAIQNYPPQNFYNPQNSGKQFQHFHVSPVQNNQVIIGSRSENLPQTNLSFPPPTILVCSYNILAQCYISLSRYSNITNQKYLDWEIRKYKIFSVLKERRFDIIGLQEIDNQHASQIQFFLEQEGFSVYHSYKNYPKKDGLILAIRNTKFEIFNKGEKTLVKEYPEVFQYVIARDRVKGRFFCIINCHLTFQPRDTGPREKQVNEILNQIGKIADPQKTSIIWFGDFNTSPHEKPIQLIEACESIPLQKSHDTVQEFWTCCGTTGRNSIVDYIWHSPSLQVKDSGPCLEFVPKSSIPDEDHGSDHLPLFAEFLY</sequence>
<reference evidence="3 4" key="1">
    <citation type="journal article" date="2010" name="Cell">
        <title>The genome of Naegleria gruberi illuminates early eukaryotic versatility.</title>
        <authorList>
            <person name="Fritz-Laylin L.K."/>
            <person name="Prochnik S.E."/>
            <person name="Ginger M.L."/>
            <person name="Dacks J.B."/>
            <person name="Carpenter M.L."/>
            <person name="Field M.C."/>
            <person name="Kuo A."/>
            <person name="Paredez A."/>
            <person name="Chapman J."/>
            <person name="Pham J."/>
            <person name="Shu S."/>
            <person name="Neupane R."/>
            <person name="Cipriano M."/>
            <person name="Mancuso J."/>
            <person name="Tu H."/>
            <person name="Salamov A."/>
            <person name="Lindquist E."/>
            <person name="Shapiro H."/>
            <person name="Lucas S."/>
            <person name="Grigoriev I.V."/>
            <person name="Cande W.Z."/>
            <person name="Fulton C."/>
            <person name="Rokhsar D.S."/>
            <person name="Dawson S.C."/>
        </authorList>
    </citation>
    <scope>NUCLEOTIDE SEQUENCE [LARGE SCALE GENOMIC DNA]</scope>
    <source>
        <strain evidence="3 4">NEG-M</strain>
    </source>
</reference>
<accession>D2VYX2</accession>
<dbReference type="GeneID" id="8857878"/>
<feature type="region of interest" description="Disordered" evidence="1">
    <location>
        <begin position="171"/>
        <end position="190"/>
    </location>
</feature>
<dbReference type="EMBL" id="GG738912">
    <property type="protein sequence ID" value="EFC38027.1"/>
    <property type="molecule type" value="Genomic_DNA"/>
</dbReference>
<evidence type="ECO:0000256" key="1">
    <source>
        <dbReference type="SAM" id="MobiDB-lite"/>
    </source>
</evidence>
<dbReference type="PANTHER" id="PTHR12121">
    <property type="entry name" value="CARBON CATABOLITE REPRESSOR PROTEIN 4"/>
    <property type="match status" value="1"/>
</dbReference>
<dbReference type="PANTHER" id="PTHR12121:SF34">
    <property type="entry name" value="PROTEIN ANGEL"/>
    <property type="match status" value="1"/>
</dbReference>
<dbReference type="Gene3D" id="3.60.10.10">
    <property type="entry name" value="Endonuclease/exonuclease/phosphatase"/>
    <property type="match status" value="1"/>
</dbReference>
<dbReference type="Pfam" id="PF03372">
    <property type="entry name" value="Exo_endo_phos"/>
    <property type="match status" value="1"/>
</dbReference>
<evidence type="ECO:0000313" key="4">
    <source>
        <dbReference type="Proteomes" id="UP000006671"/>
    </source>
</evidence>
<dbReference type="Proteomes" id="UP000006671">
    <property type="component" value="Unassembled WGS sequence"/>
</dbReference>
<feature type="domain" description="Endonuclease/exonuclease/phosphatase" evidence="2">
    <location>
        <begin position="297"/>
        <end position="542"/>
    </location>
</feature>
<dbReference type="InterPro" id="IPR005135">
    <property type="entry name" value="Endo/exonuclease/phosphatase"/>
</dbReference>
<dbReference type="VEuPathDB" id="AmoebaDB:NAEGRDRAFT_74275"/>
<proteinExistence type="predicted"/>
<dbReference type="GO" id="GO:0000175">
    <property type="term" value="F:3'-5'-RNA exonuclease activity"/>
    <property type="evidence" value="ECO:0007669"/>
    <property type="project" value="TreeGrafter"/>
</dbReference>
<dbReference type="SUPFAM" id="SSF56219">
    <property type="entry name" value="DNase I-like"/>
    <property type="match status" value="1"/>
</dbReference>
<gene>
    <name evidence="3" type="ORF">NAEGRDRAFT_74275</name>
</gene>
<dbReference type="InParanoid" id="D2VYX2"/>
<dbReference type="InterPro" id="IPR036691">
    <property type="entry name" value="Endo/exonu/phosph_ase_sf"/>
</dbReference>
<dbReference type="OrthoDB" id="10253982at2759"/>
<protein>
    <submittedName>
        <fullName evidence="3">Predicted protein</fullName>
    </submittedName>
</protein>
<name>D2VYX2_NAEGR</name>
<dbReference type="eggNOG" id="KOG0620">
    <property type="taxonomic scope" value="Eukaryota"/>
</dbReference>
<organism evidence="4">
    <name type="scientific">Naegleria gruberi</name>
    <name type="common">Amoeba</name>
    <dbReference type="NCBI Taxonomy" id="5762"/>
    <lineage>
        <taxon>Eukaryota</taxon>
        <taxon>Discoba</taxon>
        <taxon>Heterolobosea</taxon>
        <taxon>Tetramitia</taxon>
        <taxon>Eutetramitia</taxon>
        <taxon>Vahlkampfiidae</taxon>
        <taxon>Naegleria</taxon>
    </lineage>
</organism>
<dbReference type="STRING" id="5762.D2VYX2"/>
<evidence type="ECO:0000259" key="2">
    <source>
        <dbReference type="Pfam" id="PF03372"/>
    </source>
</evidence>
<dbReference type="AlphaFoldDB" id="D2VYX2"/>
<dbReference type="RefSeq" id="XP_002670771.1">
    <property type="nucleotide sequence ID" value="XM_002670725.1"/>
</dbReference>
<dbReference type="KEGG" id="ngr:NAEGRDRAFT_74275"/>
<feature type="compositionally biased region" description="Polar residues" evidence="1">
    <location>
        <begin position="175"/>
        <end position="190"/>
    </location>
</feature>
<dbReference type="InterPro" id="IPR050410">
    <property type="entry name" value="CCR4/nocturin_mRNA_transcr"/>
</dbReference>